<dbReference type="InterPro" id="IPR016181">
    <property type="entry name" value="Acyl_CoA_acyltransferase"/>
</dbReference>
<dbReference type="SUPFAM" id="SSF55729">
    <property type="entry name" value="Acyl-CoA N-acyltransferases (Nat)"/>
    <property type="match status" value="1"/>
</dbReference>
<dbReference type="PANTHER" id="PTHR42919:SF8">
    <property type="entry name" value="N-ALPHA-ACETYLTRANSFERASE 50"/>
    <property type="match status" value="1"/>
</dbReference>
<evidence type="ECO:0000256" key="2">
    <source>
        <dbReference type="ARBA" id="ARBA00023315"/>
    </source>
</evidence>
<dbReference type="InterPro" id="IPR000182">
    <property type="entry name" value="GNAT_dom"/>
</dbReference>
<feature type="domain" description="N-acetyltransferase" evidence="3">
    <location>
        <begin position="7"/>
        <end position="140"/>
    </location>
</feature>
<dbReference type="CDD" id="cd04301">
    <property type="entry name" value="NAT_SF"/>
    <property type="match status" value="1"/>
</dbReference>
<protein>
    <submittedName>
        <fullName evidence="4">GNAT family N-acetyltransferase</fullName>
    </submittedName>
</protein>
<reference evidence="4 5" key="1">
    <citation type="submission" date="2020-04" db="EMBL/GenBank/DDBJ databases">
        <title>Closed genome of O121:H19 shiga- toxin Escherichia coli isolated from flour in USA, 2016.</title>
        <authorList>
            <person name="Haendiges J."/>
            <person name="Jinneman K.C."/>
            <person name="Gonzalez-Escalona N."/>
        </authorList>
    </citation>
    <scope>NUCLEOTIDE SEQUENCE [LARGE SCALE GENOMIC DNA]</scope>
    <source>
        <strain evidence="4 5">FDA858783-1-52</strain>
    </source>
</reference>
<evidence type="ECO:0000259" key="3">
    <source>
        <dbReference type="PROSITE" id="PS51186"/>
    </source>
</evidence>
<dbReference type="Proteomes" id="UP000502462">
    <property type="component" value="Chromosome"/>
</dbReference>
<keyword evidence="1" id="KW-0808">Transferase</keyword>
<dbReference type="GO" id="GO:0016747">
    <property type="term" value="F:acyltransferase activity, transferring groups other than amino-acyl groups"/>
    <property type="evidence" value="ECO:0007669"/>
    <property type="project" value="InterPro"/>
</dbReference>
<name>A0AAP9SLH5_ECOLX</name>
<dbReference type="RefSeq" id="WP_001262567.1">
    <property type="nucleotide sequence ID" value="NZ_BDJN01000045.1"/>
</dbReference>
<dbReference type="PANTHER" id="PTHR42919">
    <property type="entry name" value="N-ALPHA-ACETYLTRANSFERASE"/>
    <property type="match status" value="1"/>
</dbReference>
<dbReference type="Pfam" id="PF00583">
    <property type="entry name" value="Acetyltransf_1"/>
    <property type="match status" value="1"/>
</dbReference>
<dbReference type="Gene3D" id="3.40.630.30">
    <property type="match status" value="1"/>
</dbReference>
<dbReference type="AlphaFoldDB" id="A0AAP9SLH5"/>
<evidence type="ECO:0000313" key="4">
    <source>
        <dbReference type="EMBL" id="QJE07991.1"/>
    </source>
</evidence>
<dbReference type="InterPro" id="IPR051556">
    <property type="entry name" value="N-term/lysine_N-AcTrnsfr"/>
</dbReference>
<sequence>MANDTLIFLSKVIQDDLNLKCSILNNYHKIDDYIQKLIEHATIISIRENGQVIGAICFYCNNQKDLIAYVSMIAVHIDHRGKGIGDELLSFAIANCRRKGFELCKLEVNKRNVRALTLYSKNDFSILSESENTYLMQKKL</sequence>
<evidence type="ECO:0000256" key="1">
    <source>
        <dbReference type="ARBA" id="ARBA00022679"/>
    </source>
</evidence>
<evidence type="ECO:0000313" key="5">
    <source>
        <dbReference type="Proteomes" id="UP000502462"/>
    </source>
</evidence>
<dbReference type="PROSITE" id="PS51186">
    <property type="entry name" value="GNAT"/>
    <property type="match status" value="1"/>
</dbReference>
<gene>
    <name evidence="4" type="ORF">A9225_23595</name>
</gene>
<proteinExistence type="predicted"/>
<organism evidence="4 5">
    <name type="scientific">Escherichia coli O121</name>
    <dbReference type="NCBI Taxonomy" id="1055537"/>
    <lineage>
        <taxon>Bacteria</taxon>
        <taxon>Pseudomonadati</taxon>
        <taxon>Pseudomonadota</taxon>
        <taxon>Gammaproteobacteria</taxon>
        <taxon>Enterobacterales</taxon>
        <taxon>Enterobacteriaceae</taxon>
        <taxon>Escherichia</taxon>
    </lineage>
</organism>
<dbReference type="EMBL" id="CP051631">
    <property type="protein sequence ID" value="QJE07991.1"/>
    <property type="molecule type" value="Genomic_DNA"/>
</dbReference>
<keyword evidence="2" id="KW-0012">Acyltransferase</keyword>
<accession>A0AAP9SLH5</accession>